<dbReference type="Pfam" id="PF01370">
    <property type="entry name" value="Epimerase"/>
    <property type="match status" value="1"/>
</dbReference>
<dbReference type="PANTHER" id="PTHR11092:SF0">
    <property type="entry name" value="EPIMERASE FAMILY PROTEIN SDR39U1"/>
    <property type="match status" value="1"/>
</dbReference>
<dbReference type="InterPro" id="IPR013549">
    <property type="entry name" value="DUF1731"/>
</dbReference>
<dbReference type="CDD" id="cd05242">
    <property type="entry name" value="SDR_a8"/>
    <property type="match status" value="1"/>
</dbReference>
<dbReference type="InterPro" id="IPR001509">
    <property type="entry name" value="Epimerase_deHydtase"/>
</dbReference>
<sequence>MKILLTGGSGFIGRHLCRRLVAHGHQLIVLTRKPRRSARGLPEGTRLLSSLDEIAGDEVIDGIVNLAGESLFAGRWTRRRKETLFASRVGVTEDIVSLVSRLERKPAVLVSGSAVGFYGDAGNAELTEDSPARKKDFGYRLCDAWEQAARPVSRQGVRLCLIRTGIVLGRDGGMLKQLLPLYKLGLGAKMGEGNQWLSWVHIDDMVAILVRALETPGIEGLFNACAPAPVTQSEFHRKLGGKLHRPVMLKVPATALRIGLGELSGMLLGGQRVYPRRLEQQGFIFRYPDLDSALDHLIGK</sequence>
<dbReference type="Proteomes" id="UP000283734">
    <property type="component" value="Unassembled WGS sequence"/>
</dbReference>
<dbReference type="AlphaFoldDB" id="A0A418Y3S3"/>
<dbReference type="InterPro" id="IPR036291">
    <property type="entry name" value="NAD(P)-bd_dom_sf"/>
</dbReference>
<dbReference type="OrthoDB" id="9801773at2"/>
<evidence type="ECO:0000313" key="5">
    <source>
        <dbReference type="Proteomes" id="UP000283734"/>
    </source>
</evidence>
<comment type="caution">
    <text evidence="4">The sequence shown here is derived from an EMBL/GenBank/DDBJ whole genome shotgun (WGS) entry which is preliminary data.</text>
</comment>
<proteinExistence type="inferred from homology"/>
<evidence type="ECO:0000256" key="1">
    <source>
        <dbReference type="ARBA" id="ARBA00009353"/>
    </source>
</evidence>
<accession>A0A418Y3S3</accession>
<reference evidence="4 5" key="1">
    <citation type="submission" date="2018-09" db="EMBL/GenBank/DDBJ databases">
        <title>Alcanivorax profundi sp. nov., isolated from 1000 m-depth seawater of the Mariana Trench.</title>
        <authorList>
            <person name="Liu J."/>
        </authorList>
    </citation>
    <scope>NUCLEOTIDE SEQUENCE [LARGE SCALE GENOMIC DNA]</scope>
    <source>
        <strain evidence="4 5">MTEO17</strain>
    </source>
</reference>
<dbReference type="Gene3D" id="3.40.50.720">
    <property type="entry name" value="NAD(P)-binding Rossmann-like Domain"/>
    <property type="match status" value="1"/>
</dbReference>
<organism evidence="4 5">
    <name type="scientific">Alcanivorax profundi</name>
    <dbReference type="NCBI Taxonomy" id="2338368"/>
    <lineage>
        <taxon>Bacteria</taxon>
        <taxon>Pseudomonadati</taxon>
        <taxon>Pseudomonadota</taxon>
        <taxon>Gammaproteobacteria</taxon>
        <taxon>Oceanospirillales</taxon>
        <taxon>Alcanivoracaceae</taxon>
        <taxon>Alcanivorax</taxon>
    </lineage>
</organism>
<dbReference type="SUPFAM" id="SSF51735">
    <property type="entry name" value="NAD(P)-binding Rossmann-fold domains"/>
    <property type="match status" value="1"/>
</dbReference>
<feature type="domain" description="DUF1731" evidence="3">
    <location>
        <begin position="251"/>
        <end position="297"/>
    </location>
</feature>
<protein>
    <submittedName>
        <fullName evidence="4">TIGR01777 family protein</fullName>
    </submittedName>
</protein>
<dbReference type="InterPro" id="IPR010099">
    <property type="entry name" value="SDR39U1"/>
</dbReference>
<gene>
    <name evidence="4" type="ORF">D4A39_05075</name>
</gene>
<evidence type="ECO:0000313" key="4">
    <source>
        <dbReference type="EMBL" id="RJG20192.1"/>
    </source>
</evidence>
<dbReference type="RefSeq" id="WP_022986634.1">
    <property type="nucleotide sequence ID" value="NZ_CAXGPP010000022.1"/>
</dbReference>
<dbReference type="PANTHER" id="PTHR11092">
    <property type="entry name" value="SUGAR NUCLEOTIDE EPIMERASE RELATED"/>
    <property type="match status" value="1"/>
</dbReference>
<name>A0A418Y3S3_9GAMM</name>
<dbReference type="Pfam" id="PF08338">
    <property type="entry name" value="DUF1731"/>
    <property type="match status" value="1"/>
</dbReference>
<keyword evidence="5" id="KW-1185">Reference proteome</keyword>
<dbReference type="NCBIfam" id="TIGR01777">
    <property type="entry name" value="yfcH"/>
    <property type="match status" value="1"/>
</dbReference>
<comment type="similarity">
    <text evidence="1">Belongs to the NAD(P)-dependent epimerase/dehydratase family. SDR39U1 subfamily.</text>
</comment>
<feature type="domain" description="NAD-dependent epimerase/dehydratase" evidence="2">
    <location>
        <begin position="3"/>
        <end position="216"/>
    </location>
</feature>
<evidence type="ECO:0000259" key="3">
    <source>
        <dbReference type="Pfam" id="PF08338"/>
    </source>
</evidence>
<dbReference type="EMBL" id="QYYA01000001">
    <property type="protein sequence ID" value="RJG20192.1"/>
    <property type="molecule type" value="Genomic_DNA"/>
</dbReference>
<evidence type="ECO:0000259" key="2">
    <source>
        <dbReference type="Pfam" id="PF01370"/>
    </source>
</evidence>